<sequence>MSTSSVNPADVTNPSTVSDKDFEGLLGIARKTVVKSKDEPKKKETLDPQAYENALNELAVSMGESVNGRSLVGINGSERHRELFKALVQYKLKEQAKDGEQLSVDAAMEEATKDLRGRYENAVGGGKEGKHKLNVLDGYWDRQAGKENASDLAVRAFQEYFAEHLPDTGNSNYEDNLNALAAALVGGVNTENRTLAVAIGTKGPLAEVYKNLVTAKLKEQGSATNLEEAIKEVEKELFDRLESAASKSDADSGDIVDVIKGHWDRHSGRDNTFELAGSAYRDHFSAHLPDTGNSNYEDNLNALAAALVGGVNTDNRTLALAIGTKGPLAELYKNLITAKLKEQGSPTNLEDAVKEVEKELFDRLGSAASNVGADAGDVVDVIKGYWDRHAGKHDADGLAREAAKELKESTPTPKSQVSEINTDINYDDTLNSVASDMADGANTEHRSVTPFTDKSIRDDYASLIYHKLQQQKERGESVNLDAAYDEVKSDLYERLPNALRDDPKADQKMELLNNYWDKSNRSGKSNASAVAREAYAKFLIENTVTDNPSYEDNLNALALGLGNGTIDETRTLSGLSDPTLSKLYQNLITDKLQGKEGMELDDAIAEVKKDVIDRLDHALDGDAIKDEKITMVKNYWDEDKHSGTKDALRAAETAYAAYVEAGKPLKKDGLSDEEKKNLLAPSSTDIMNAETADGKTVNQKYMENLEKKYENAPEGSDKAKFLMLLQAQNSLSGGFGFLPYYYEQTKDLTIYADESAIMDGDHFRGLVDEDKLKAEIEKLAQNPEIAADTQEALQAAVGEIKDKQGLEDRIVATMTSPTYKDELKNADEAAEDGALIRYSSDLNSLSMLNPEKAQEVKQQLAMTSTVEELNKFIEAGPEGIDDETLDTAIGDVVTTTIKAAVLGSYGGEAAGGLSAAYDDYMAGKELKDIRKDGGKVLTAQEQTMLKDAKSARDAMASMMKDALKTNIRVEVSPTDRSWLKAIDDFLSSDLDKKINEALDKGKVPEASKGRVGGVLKTLSANGAFGTAGALISIVAATLTLTNAGGNAEATPAERMTAAFYLLFAVSSSPTAVSAIGDPLAKLLGKNGVTQVLGLDKNMADALKGRLGPYLDAPDPSVKNPANASKLFADMNANSRTPAGTQIVDAFDKMPKSEQNAIMRSVDKMAKSAGAAYTNLSQAEKLKLFGPGLKLIANTSYLGGALLGVYMGADAISNLTKDSTDIEKTQAALSLTAGLAWTGAAGAGFASWAGAGAAAGTVGTALGAIGIVLSVIGLGIASAIQYEKQEKVADEVRDYFTALDKMGVMEEDWGDKFNYLANVQYNYVESKEPEVTDEWYEYYFPDDMPVWEAQPEQYEAFTERNGETTKNWWSFVSGDSEDLLNGHGEEEPEGDMYKPSTEPAWRTMLG</sequence>
<keyword evidence="2" id="KW-0812">Transmembrane</keyword>
<dbReference type="EMBL" id="RFFM01000002">
    <property type="protein sequence ID" value="RMH89850.1"/>
    <property type="molecule type" value="Genomic_DNA"/>
</dbReference>
<evidence type="ECO:0000256" key="1">
    <source>
        <dbReference type="SAM" id="MobiDB-lite"/>
    </source>
</evidence>
<feature type="transmembrane region" description="Helical" evidence="2">
    <location>
        <begin position="1253"/>
        <end position="1276"/>
    </location>
</feature>
<evidence type="ECO:0000256" key="2">
    <source>
        <dbReference type="SAM" id="Phobius"/>
    </source>
</evidence>
<keyword evidence="2" id="KW-0472">Membrane</keyword>
<feature type="compositionally biased region" description="Polar residues" evidence="1">
    <location>
        <begin position="1"/>
        <end position="17"/>
    </location>
</feature>
<evidence type="ECO:0000313" key="4">
    <source>
        <dbReference type="Proteomes" id="UP000269774"/>
    </source>
</evidence>
<dbReference type="RefSeq" id="WP_122165044.1">
    <property type="nucleotide sequence ID" value="NZ_JAMOIB010000010.1"/>
</dbReference>
<gene>
    <name evidence="3" type="ORF">EA797_09925</name>
</gene>
<dbReference type="Proteomes" id="UP000269774">
    <property type="component" value="Unassembled WGS sequence"/>
</dbReference>
<comment type="caution">
    <text evidence="3">The sequence shown here is derived from an EMBL/GenBank/DDBJ whole genome shotgun (WGS) entry which is preliminary data.</text>
</comment>
<accession>A0A3M2HQH2</accession>
<reference evidence="3 4" key="1">
    <citation type="submission" date="2018-10" db="EMBL/GenBank/DDBJ databases">
        <title>Pseudomonas zhaodongensis NEAU-ST5-21(T) genome.</title>
        <authorList>
            <person name="Peng J."/>
            <person name="Liu Z.-P."/>
        </authorList>
    </citation>
    <scope>NUCLEOTIDE SEQUENCE [LARGE SCALE GENOMIC DNA]</scope>
    <source>
        <strain evidence="3 4">NEAU-ST5-21</strain>
    </source>
</reference>
<proteinExistence type="predicted"/>
<keyword evidence="2" id="KW-1133">Transmembrane helix</keyword>
<dbReference type="OrthoDB" id="7311087at2"/>
<protein>
    <submittedName>
        <fullName evidence="3">Uncharacterized protein</fullName>
    </submittedName>
</protein>
<evidence type="ECO:0000313" key="3">
    <source>
        <dbReference type="EMBL" id="RMH89850.1"/>
    </source>
</evidence>
<feature type="region of interest" description="Disordered" evidence="1">
    <location>
        <begin position="1"/>
        <end position="20"/>
    </location>
</feature>
<organism evidence="3 4">
    <name type="scientific">Stutzerimonas zhaodongensis</name>
    <dbReference type="NCBI Taxonomy" id="1176257"/>
    <lineage>
        <taxon>Bacteria</taxon>
        <taxon>Pseudomonadati</taxon>
        <taxon>Pseudomonadota</taxon>
        <taxon>Gammaproteobacteria</taxon>
        <taxon>Pseudomonadales</taxon>
        <taxon>Pseudomonadaceae</taxon>
        <taxon>Stutzerimonas</taxon>
    </lineage>
</organism>
<name>A0A3M2HQH2_9GAMM</name>
<keyword evidence="4" id="KW-1185">Reference proteome</keyword>
<feature type="transmembrane region" description="Helical" evidence="2">
    <location>
        <begin position="1226"/>
        <end position="1247"/>
    </location>
</feature>
<feature type="region of interest" description="Disordered" evidence="1">
    <location>
        <begin position="1378"/>
        <end position="1405"/>
    </location>
</feature>